<keyword evidence="1" id="KW-0472">Membrane</keyword>
<dbReference type="Proteomes" id="UP000297295">
    <property type="component" value="Unassembled WGS sequence"/>
</dbReference>
<protein>
    <recommendedName>
        <fullName evidence="4">Dolichyl-phosphate-mannose-protein mannosyltransferase</fullName>
    </recommendedName>
</protein>
<accession>A0A4E0Q0L2</accession>
<evidence type="ECO:0008006" key="4">
    <source>
        <dbReference type="Google" id="ProtNLM"/>
    </source>
</evidence>
<evidence type="ECO:0000313" key="2">
    <source>
        <dbReference type="EMBL" id="TGC11566.1"/>
    </source>
</evidence>
<feature type="transmembrane region" description="Helical" evidence="1">
    <location>
        <begin position="289"/>
        <end position="305"/>
    </location>
</feature>
<feature type="transmembrane region" description="Helical" evidence="1">
    <location>
        <begin position="258"/>
        <end position="282"/>
    </location>
</feature>
<feature type="transmembrane region" description="Helical" evidence="1">
    <location>
        <begin position="311"/>
        <end position="331"/>
    </location>
</feature>
<feature type="transmembrane region" description="Helical" evidence="1">
    <location>
        <begin position="149"/>
        <end position="167"/>
    </location>
</feature>
<dbReference type="EMBL" id="PGGK01000001">
    <property type="protein sequence ID" value="TGC11566.1"/>
    <property type="molecule type" value="Genomic_DNA"/>
</dbReference>
<feature type="transmembrane region" description="Helical" evidence="1">
    <location>
        <begin position="94"/>
        <end position="115"/>
    </location>
</feature>
<dbReference type="OrthoDB" id="142896at2157"/>
<keyword evidence="1" id="KW-1133">Transmembrane helix</keyword>
<reference evidence="2 3" key="1">
    <citation type="submission" date="2017-11" db="EMBL/GenBank/DDBJ databases">
        <title>Isolation and Characterization of Methanogenic Archaea from Saline Meromictic Lake at Siberia.</title>
        <authorList>
            <person name="Shen Y."/>
            <person name="Huang H.-H."/>
            <person name="Lai M.-C."/>
            <person name="Chen S.-C."/>
        </authorList>
    </citation>
    <scope>NUCLEOTIDE SEQUENCE [LARGE SCALE GENOMIC DNA]</scope>
    <source>
        <strain evidence="2 3">SY-01</strain>
    </source>
</reference>
<feature type="transmembrane region" description="Helical" evidence="1">
    <location>
        <begin position="121"/>
        <end position="142"/>
    </location>
</feature>
<dbReference type="RefSeq" id="WP_135388281.1">
    <property type="nucleotide sequence ID" value="NZ_PGGK01000001.1"/>
</dbReference>
<feature type="transmembrane region" description="Helical" evidence="1">
    <location>
        <begin position="12"/>
        <end position="27"/>
    </location>
</feature>
<feature type="transmembrane region" description="Helical" evidence="1">
    <location>
        <begin position="187"/>
        <end position="205"/>
    </location>
</feature>
<dbReference type="AlphaFoldDB" id="A0A4E0Q0L2"/>
<organism evidence="2 3">
    <name type="scientific">Methanolobus halotolerans</name>
    <dbReference type="NCBI Taxonomy" id="2052935"/>
    <lineage>
        <taxon>Archaea</taxon>
        <taxon>Methanobacteriati</taxon>
        <taxon>Methanobacteriota</taxon>
        <taxon>Stenosarchaea group</taxon>
        <taxon>Methanomicrobia</taxon>
        <taxon>Methanosarcinales</taxon>
        <taxon>Methanosarcinaceae</taxon>
        <taxon>Methanolobus</taxon>
    </lineage>
</organism>
<name>A0A4E0Q0L2_9EURY</name>
<comment type="caution">
    <text evidence="2">The sequence shown here is derived from an EMBL/GenBank/DDBJ whole genome shotgun (WGS) entry which is preliminary data.</text>
</comment>
<keyword evidence="3" id="KW-1185">Reference proteome</keyword>
<keyword evidence="1" id="KW-0812">Transmembrane</keyword>
<feature type="transmembrane region" description="Helical" evidence="1">
    <location>
        <begin position="69"/>
        <end position="87"/>
    </location>
</feature>
<proteinExistence type="predicted"/>
<gene>
    <name evidence="2" type="ORF">CUN85_01485</name>
</gene>
<feature type="transmembrane region" description="Helical" evidence="1">
    <location>
        <begin position="226"/>
        <end position="246"/>
    </location>
</feature>
<evidence type="ECO:0000256" key="1">
    <source>
        <dbReference type="SAM" id="Phobius"/>
    </source>
</evidence>
<feature type="transmembrane region" description="Helical" evidence="1">
    <location>
        <begin position="343"/>
        <end position="364"/>
    </location>
</feature>
<sequence length="523" mass="60658">MFSVQSSKKFKITSLGLLVLLNIILRIPSIPHAKGRDSFFIHSLASSISVFGEARWWDHWLSVFGYYPYSYASGLPFTLSGMSQLFGIDIEKAILIYSIAFGVLTVFLAFTLAGLISNNFIFKYAMAFFFSVSPGIMLFTTWEASSRGPFMIFLPLLFFVLLKEISFPKKIILGSLSLLLLFSFHHYAIFAFVLTLVYIFLRVIFKFNSSYNFSSSLNKHSRKANYLYLFLIFSSFMYPFLTHSMITAGSRYNWLIDLLVINIRFIGPAILLAIGGIVSLSLSERKNFAQWYFLISFIFILPFIYDLTYGVYLLLLYSIVFLSVGFKNSLCNSKGNNKHAIKVISIFIVSIILVSTLFTAYYSYSRTGDYQYLWYMDERTYEFAHWVNDQIDRDSRVFMVAENNYYVRTIALQEEGLPILVAGVQGFTYGFINNSYLDSLERVPVTSSYFYSEGVYRVEERDIYRSMTWYVDNKNIKIIKNVYSLDYLIQSRTYYKRVQGLDSNSAEIIYTNGIHEIYELRYL</sequence>
<evidence type="ECO:0000313" key="3">
    <source>
        <dbReference type="Proteomes" id="UP000297295"/>
    </source>
</evidence>